<dbReference type="GO" id="GO:0046872">
    <property type="term" value="F:metal ion binding"/>
    <property type="evidence" value="ECO:0007669"/>
    <property type="project" value="UniProtKB-UniRule"/>
</dbReference>
<dbReference type="InterPro" id="IPR002680">
    <property type="entry name" value="AOX"/>
</dbReference>
<dbReference type="PANTHER" id="PTHR31803">
    <property type="entry name" value="ALTERNATIVE OXIDASE"/>
    <property type="match status" value="1"/>
</dbReference>
<comment type="similarity">
    <text evidence="2 12">Belongs to the alternative oxidase family.</text>
</comment>
<keyword evidence="15" id="KW-1185">Reference proteome</keyword>
<evidence type="ECO:0000256" key="12">
    <source>
        <dbReference type="RuleBase" id="RU003779"/>
    </source>
</evidence>
<proteinExistence type="inferred from homology"/>
<dbReference type="EMBL" id="JAAAJB010000078">
    <property type="protein sequence ID" value="KAG0267281.1"/>
    <property type="molecule type" value="Genomic_DNA"/>
</dbReference>
<feature type="transmembrane region" description="Helical" evidence="13">
    <location>
        <begin position="223"/>
        <end position="242"/>
    </location>
</feature>
<reference evidence="14" key="1">
    <citation type="journal article" date="2020" name="Fungal Divers.">
        <title>Resolving the Mortierellaceae phylogeny through synthesis of multi-gene phylogenetics and phylogenomics.</title>
        <authorList>
            <person name="Vandepol N."/>
            <person name="Liber J."/>
            <person name="Desiro A."/>
            <person name="Na H."/>
            <person name="Kennedy M."/>
            <person name="Barry K."/>
            <person name="Grigoriev I.V."/>
            <person name="Miller A.N."/>
            <person name="O'Donnell K."/>
            <person name="Stajich J.E."/>
            <person name="Bonito G."/>
        </authorList>
    </citation>
    <scope>NUCLEOTIDE SEQUENCE</scope>
    <source>
        <strain evidence="14">BC1065</strain>
    </source>
</reference>
<dbReference type="InterPro" id="IPR038659">
    <property type="entry name" value="AOX_sf"/>
</dbReference>
<evidence type="ECO:0000256" key="7">
    <source>
        <dbReference type="ARBA" id="ARBA00022982"/>
    </source>
</evidence>
<dbReference type="GO" id="GO:0009916">
    <property type="term" value="F:alternative oxidase activity"/>
    <property type="evidence" value="ECO:0007669"/>
    <property type="project" value="UniProtKB-UniRule"/>
</dbReference>
<evidence type="ECO:0000256" key="2">
    <source>
        <dbReference type="ARBA" id="ARBA00008388"/>
    </source>
</evidence>
<comment type="caution">
    <text evidence="14">The sequence shown here is derived from an EMBL/GenBank/DDBJ whole genome shotgun (WGS) entry which is preliminary data.</text>
</comment>
<organism evidence="14 15">
    <name type="scientific">Actinomortierella ambigua</name>
    <dbReference type="NCBI Taxonomy" id="1343610"/>
    <lineage>
        <taxon>Eukaryota</taxon>
        <taxon>Fungi</taxon>
        <taxon>Fungi incertae sedis</taxon>
        <taxon>Mucoromycota</taxon>
        <taxon>Mortierellomycotina</taxon>
        <taxon>Mortierellomycetes</taxon>
        <taxon>Mortierellales</taxon>
        <taxon>Mortierellaceae</taxon>
        <taxon>Actinomortierella</taxon>
    </lineage>
</organism>
<dbReference type="EC" id="1.-.-.-" evidence="12"/>
<keyword evidence="10 12" id="KW-0408">Iron</keyword>
<dbReference type="AlphaFoldDB" id="A0A9P6QID4"/>
<protein>
    <recommendedName>
        <fullName evidence="12">Alternative oxidase</fullName>
        <ecNumber evidence="12">1.-.-.-</ecNumber>
    </recommendedName>
</protein>
<keyword evidence="11 12" id="KW-0472">Membrane</keyword>
<accession>A0A9P6QID4</accession>
<evidence type="ECO:0000256" key="6">
    <source>
        <dbReference type="ARBA" id="ARBA00022723"/>
    </source>
</evidence>
<sequence>MTLAFNSQLGQRSSRLLLQQARLRSTTAGFHHLAARPIAAVPTHAVRTTFLGLTGEPPHGLQQQKRAFSLFGLTSSAAADKGPEAVHHEIPDGVHPVHPQPIRKEFMGPKRLTTADLEAIPVRLGKHREPAGLSDWVAYQVVKSLRIPVDLFFRTKYIHRVVMLETVAAVPGLVGGLLRHLRSLRRIKHDGGWIHLLLHEAENERMHLLTWMRVSQPTLFERFLVTAVQGVFFNVFFFLYMVSNKTAHRVVGYLEEQAVISYTHMIEEIDRGVLDNGPAPQMAIDYWNLCQDASIRDLCLAIRADEAAHRDTNHFFADRIMIGQEDLRKDVDEELKAKGIGSSNEEAEKVWSKANKY</sequence>
<dbReference type="PANTHER" id="PTHR31803:SF3">
    <property type="entry name" value="ALTERNATIVE OXIDASE"/>
    <property type="match status" value="1"/>
</dbReference>
<comment type="subcellular location">
    <subcellularLocation>
        <location evidence="1">Membrane</location>
    </subcellularLocation>
</comment>
<keyword evidence="6 12" id="KW-0479">Metal-binding</keyword>
<evidence type="ECO:0000256" key="13">
    <source>
        <dbReference type="SAM" id="Phobius"/>
    </source>
</evidence>
<keyword evidence="3" id="KW-0813">Transport</keyword>
<keyword evidence="8 13" id="KW-1133">Transmembrane helix</keyword>
<evidence type="ECO:0000256" key="5">
    <source>
        <dbReference type="ARBA" id="ARBA00022692"/>
    </source>
</evidence>
<dbReference type="Gene3D" id="1.20.1260.140">
    <property type="entry name" value="Alternative oxidase"/>
    <property type="match status" value="1"/>
</dbReference>
<evidence type="ECO:0000256" key="9">
    <source>
        <dbReference type="ARBA" id="ARBA00023002"/>
    </source>
</evidence>
<dbReference type="GO" id="GO:0098803">
    <property type="term" value="C:respiratory chain complex"/>
    <property type="evidence" value="ECO:0007669"/>
    <property type="project" value="UniProtKB-UniRule"/>
</dbReference>
<evidence type="ECO:0000256" key="10">
    <source>
        <dbReference type="ARBA" id="ARBA00023004"/>
    </source>
</evidence>
<keyword evidence="7 12" id="KW-0249">Electron transport</keyword>
<gene>
    <name evidence="14" type="primary">AOX2</name>
    <name evidence="14" type="ORF">DFQ27_008935</name>
</gene>
<evidence type="ECO:0000256" key="8">
    <source>
        <dbReference type="ARBA" id="ARBA00022989"/>
    </source>
</evidence>
<evidence type="ECO:0000313" key="15">
    <source>
        <dbReference type="Proteomes" id="UP000807716"/>
    </source>
</evidence>
<keyword evidence="4 12" id="KW-0679">Respiratory chain</keyword>
<keyword evidence="5 12" id="KW-0812">Transmembrane</keyword>
<evidence type="ECO:0000313" key="14">
    <source>
        <dbReference type="EMBL" id="KAG0267281.1"/>
    </source>
</evidence>
<comment type="cofactor">
    <cofactor evidence="12">
        <name>Fe cation</name>
        <dbReference type="ChEBI" id="CHEBI:24875"/>
    </cofactor>
    <text evidence="12">Binds 2 iron ions per subunit.</text>
</comment>
<dbReference type="OrthoDB" id="16906at2759"/>
<dbReference type="Proteomes" id="UP000807716">
    <property type="component" value="Unassembled WGS sequence"/>
</dbReference>
<name>A0A9P6QID4_9FUNG</name>
<dbReference type="GO" id="GO:0010230">
    <property type="term" value="P:alternative respiration"/>
    <property type="evidence" value="ECO:0007669"/>
    <property type="project" value="TreeGrafter"/>
</dbReference>
<evidence type="ECO:0000256" key="4">
    <source>
        <dbReference type="ARBA" id="ARBA00022660"/>
    </source>
</evidence>
<evidence type="ECO:0000256" key="11">
    <source>
        <dbReference type="ARBA" id="ARBA00023136"/>
    </source>
</evidence>
<dbReference type="Pfam" id="PF01786">
    <property type="entry name" value="AOX"/>
    <property type="match status" value="1"/>
</dbReference>
<evidence type="ECO:0000256" key="3">
    <source>
        <dbReference type="ARBA" id="ARBA00022448"/>
    </source>
</evidence>
<dbReference type="GO" id="GO:0005739">
    <property type="term" value="C:mitochondrion"/>
    <property type="evidence" value="ECO:0007669"/>
    <property type="project" value="TreeGrafter"/>
</dbReference>
<dbReference type="GO" id="GO:0016020">
    <property type="term" value="C:membrane"/>
    <property type="evidence" value="ECO:0007669"/>
    <property type="project" value="UniProtKB-SubCell"/>
</dbReference>
<evidence type="ECO:0000256" key="1">
    <source>
        <dbReference type="ARBA" id="ARBA00004370"/>
    </source>
</evidence>
<keyword evidence="9 12" id="KW-0560">Oxidoreductase</keyword>